<keyword evidence="2" id="KW-1003">Cell membrane</keyword>
<organism evidence="7 8">
    <name type="scientific">Desulfoluna butyratoxydans</name>
    <dbReference type="NCBI Taxonomy" id="231438"/>
    <lineage>
        <taxon>Bacteria</taxon>
        <taxon>Pseudomonadati</taxon>
        <taxon>Thermodesulfobacteriota</taxon>
        <taxon>Desulfobacteria</taxon>
        <taxon>Desulfobacterales</taxon>
        <taxon>Desulfolunaceae</taxon>
        <taxon>Desulfoluna</taxon>
    </lineage>
</organism>
<dbReference type="InterPro" id="IPR002293">
    <property type="entry name" value="AA/rel_permease1"/>
</dbReference>
<feature type="transmembrane region" description="Helical" evidence="6">
    <location>
        <begin position="375"/>
        <end position="400"/>
    </location>
</feature>
<dbReference type="GO" id="GO:0022857">
    <property type="term" value="F:transmembrane transporter activity"/>
    <property type="evidence" value="ECO:0007669"/>
    <property type="project" value="InterPro"/>
</dbReference>
<evidence type="ECO:0000256" key="4">
    <source>
        <dbReference type="ARBA" id="ARBA00022989"/>
    </source>
</evidence>
<dbReference type="PIRSF" id="PIRSF006060">
    <property type="entry name" value="AA_transporter"/>
    <property type="match status" value="1"/>
</dbReference>
<feature type="transmembrane region" description="Helical" evidence="6">
    <location>
        <begin position="343"/>
        <end position="363"/>
    </location>
</feature>
<dbReference type="Proteomes" id="UP000507962">
    <property type="component" value="Unassembled WGS sequence"/>
</dbReference>
<name>A0A4U8YGK0_9BACT</name>
<dbReference type="GO" id="GO:0005886">
    <property type="term" value="C:plasma membrane"/>
    <property type="evidence" value="ECO:0007669"/>
    <property type="project" value="UniProtKB-SubCell"/>
</dbReference>
<keyword evidence="3 6" id="KW-0812">Transmembrane</keyword>
<evidence type="ECO:0000256" key="1">
    <source>
        <dbReference type="ARBA" id="ARBA00004651"/>
    </source>
</evidence>
<gene>
    <name evidence="7" type="ORF">MSL71_1160</name>
</gene>
<feature type="transmembrane region" description="Helical" evidence="6">
    <location>
        <begin position="12"/>
        <end position="31"/>
    </location>
</feature>
<protein>
    <submittedName>
        <fullName evidence="7">Amino acid/polyamine transporter i</fullName>
    </submittedName>
</protein>
<sequence length="427" mass="44878">MPKEKMGPLQLSGLITGAVLGSGIILLPPMAQANLGQWAVMAWLIMMALGAVFAGLFAKMALHHPGPEGVPIAVRKAFGQLAGYLASVYMICAVCVGPVAVLMTAADAMARTFGLSPDSLPALSAGLLLFCMVLLTRKITILGAVVLSASLCIGIILTAGSLATIAATPMAPWPDTPWDLSAMGRTLLVLFWAIVGWEVIGNYTMDVRNPSRTIPQATALGVTGISGIYLLVAWAVFTSSANHPVGENGTMVSVAQVVRPLFGTYAEAVVMVVTSALCVCTVLLIVGGVSRLMATLARDSHMPGWLSRNTKNRVPVAALTALACFHGADLLLLHFKWVSLEQLVTVANVFFLANSLMAVAAAIRLFPSMALRVPCLFLFTGFIALLCFSAILPLMGLAAITVCVVCNHARGDRQPNGLGVNRHTRSS</sequence>
<feature type="transmembrane region" description="Helical" evidence="6">
    <location>
        <begin position="187"/>
        <end position="205"/>
    </location>
</feature>
<evidence type="ECO:0000256" key="2">
    <source>
        <dbReference type="ARBA" id="ARBA00022475"/>
    </source>
</evidence>
<feature type="transmembrane region" description="Helical" evidence="6">
    <location>
        <begin position="217"/>
        <end position="237"/>
    </location>
</feature>
<dbReference type="InterPro" id="IPR050367">
    <property type="entry name" value="APC_superfamily"/>
</dbReference>
<reference evidence="7 8" key="1">
    <citation type="submission" date="2019-03" db="EMBL/GenBank/DDBJ databases">
        <authorList>
            <person name="Nijsse B."/>
        </authorList>
    </citation>
    <scope>NUCLEOTIDE SEQUENCE [LARGE SCALE GENOMIC DNA]</scope>
    <source>
        <strain evidence="7">Desulfoluna butyratoxydans MSL71</strain>
    </source>
</reference>
<feature type="transmembrane region" description="Helical" evidence="6">
    <location>
        <begin position="118"/>
        <end position="135"/>
    </location>
</feature>
<keyword evidence="8" id="KW-1185">Reference proteome</keyword>
<keyword evidence="5 6" id="KW-0472">Membrane</keyword>
<dbReference type="Gene3D" id="1.20.1740.10">
    <property type="entry name" value="Amino acid/polyamine transporter I"/>
    <property type="match status" value="1"/>
</dbReference>
<feature type="transmembrane region" description="Helical" evidence="6">
    <location>
        <begin position="268"/>
        <end position="293"/>
    </location>
</feature>
<dbReference type="EMBL" id="CAADHO010000001">
    <property type="protein sequence ID" value="VFQ42495.1"/>
    <property type="molecule type" value="Genomic_DNA"/>
</dbReference>
<accession>A0A4U8YGK0</accession>
<dbReference type="PANTHER" id="PTHR42770:SF13">
    <property type="entry name" value="L-METHIONINE_BRANCHED-CHAIN AMINO ACID EXPORTER YJEH"/>
    <property type="match status" value="1"/>
</dbReference>
<dbReference type="AlphaFoldDB" id="A0A4U8YGK0"/>
<feature type="transmembrane region" description="Helical" evidence="6">
    <location>
        <begin position="37"/>
        <end position="62"/>
    </location>
</feature>
<feature type="transmembrane region" description="Helical" evidence="6">
    <location>
        <begin position="83"/>
        <end position="106"/>
    </location>
</feature>
<proteinExistence type="predicted"/>
<keyword evidence="4 6" id="KW-1133">Transmembrane helix</keyword>
<dbReference type="PANTHER" id="PTHR42770">
    <property type="entry name" value="AMINO ACID TRANSPORTER-RELATED"/>
    <property type="match status" value="1"/>
</dbReference>
<evidence type="ECO:0000256" key="3">
    <source>
        <dbReference type="ARBA" id="ARBA00022692"/>
    </source>
</evidence>
<comment type="subcellular location">
    <subcellularLocation>
        <location evidence="1">Cell membrane</location>
        <topology evidence="1">Multi-pass membrane protein</topology>
    </subcellularLocation>
</comment>
<evidence type="ECO:0000313" key="7">
    <source>
        <dbReference type="EMBL" id="VFQ42495.1"/>
    </source>
</evidence>
<feature type="transmembrane region" description="Helical" evidence="6">
    <location>
        <begin position="142"/>
        <end position="167"/>
    </location>
</feature>
<evidence type="ECO:0000256" key="6">
    <source>
        <dbReference type="SAM" id="Phobius"/>
    </source>
</evidence>
<evidence type="ECO:0000313" key="8">
    <source>
        <dbReference type="Proteomes" id="UP000507962"/>
    </source>
</evidence>
<dbReference type="RefSeq" id="WP_180136742.1">
    <property type="nucleotide sequence ID" value="NZ_CAADHO010000001.1"/>
</dbReference>
<evidence type="ECO:0000256" key="5">
    <source>
        <dbReference type="ARBA" id="ARBA00023136"/>
    </source>
</evidence>
<dbReference type="Pfam" id="PF13520">
    <property type="entry name" value="AA_permease_2"/>
    <property type="match status" value="1"/>
</dbReference>